<feature type="region of interest" description="Disordered" evidence="1">
    <location>
        <begin position="197"/>
        <end position="223"/>
    </location>
</feature>
<evidence type="ECO:0000313" key="2">
    <source>
        <dbReference type="EMBL" id="KAF2023797.1"/>
    </source>
</evidence>
<reference evidence="2" key="1">
    <citation type="journal article" date="2020" name="Stud. Mycol.">
        <title>101 Dothideomycetes genomes: a test case for predicting lifestyles and emergence of pathogens.</title>
        <authorList>
            <person name="Haridas S."/>
            <person name="Albert R."/>
            <person name="Binder M."/>
            <person name="Bloem J."/>
            <person name="Labutti K."/>
            <person name="Salamov A."/>
            <person name="Andreopoulos B."/>
            <person name="Baker S."/>
            <person name="Barry K."/>
            <person name="Bills G."/>
            <person name="Bluhm B."/>
            <person name="Cannon C."/>
            <person name="Castanera R."/>
            <person name="Culley D."/>
            <person name="Daum C."/>
            <person name="Ezra D."/>
            <person name="Gonzalez J."/>
            <person name="Henrissat B."/>
            <person name="Kuo A."/>
            <person name="Liang C."/>
            <person name="Lipzen A."/>
            <person name="Lutzoni F."/>
            <person name="Magnuson J."/>
            <person name="Mondo S."/>
            <person name="Nolan M."/>
            <person name="Ohm R."/>
            <person name="Pangilinan J."/>
            <person name="Park H.-J."/>
            <person name="Ramirez L."/>
            <person name="Alfaro M."/>
            <person name="Sun H."/>
            <person name="Tritt A."/>
            <person name="Yoshinaga Y."/>
            <person name="Zwiers L.-H."/>
            <person name="Turgeon B."/>
            <person name="Goodwin S."/>
            <person name="Spatafora J."/>
            <person name="Crous P."/>
            <person name="Grigoriev I."/>
        </authorList>
    </citation>
    <scope>NUCLEOTIDE SEQUENCE</scope>
    <source>
        <strain evidence="2">CBS 110217</strain>
    </source>
</reference>
<feature type="region of interest" description="Disordered" evidence="1">
    <location>
        <begin position="125"/>
        <end position="154"/>
    </location>
</feature>
<accession>A0A9P4GYH2</accession>
<dbReference type="AlphaFoldDB" id="A0A9P4GYH2"/>
<evidence type="ECO:0000313" key="3">
    <source>
        <dbReference type="Proteomes" id="UP000799777"/>
    </source>
</evidence>
<organism evidence="2 3">
    <name type="scientific">Setomelanomma holmii</name>
    <dbReference type="NCBI Taxonomy" id="210430"/>
    <lineage>
        <taxon>Eukaryota</taxon>
        <taxon>Fungi</taxon>
        <taxon>Dikarya</taxon>
        <taxon>Ascomycota</taxon>
        <taxon>Pezizomycotina</taxon>
        <taxon>Dothideomycetes</taxon>
        <taxon>Pleosporomycetidae</taxon>
        <taxon>Pleosporales</taxon>
        <taxon>Pleosporineae</taxon>
        <taxon>Phaeosphaeriaceae</taxon>
        <taxon>Setomelanomma</taxon>
    </lineage>
</organism>
<keyword evidence="3" id="KW-1185">Reference proteome</keyword>
<dbReference type="Proteomes" id="UP000799777">
    <property type="component" value="Unassembled WGS sequence"/>
</dbReference>
<comment type="caution">
    <text evidence="2">The sequence shown here is derived from an EMBL/GenBank/DDBJ whole genome shotgun (WGS) entry which is preliminary data.</text>
</comment>
<gene>
    <name evidence="2" type="ORF">EK21DRAFT_94628</name>
</gene>
<protein>
    <submittedName>
        <fullName evidence="2">Uncharacterized protein</fullName>
    </submittedName>
</protein>
<evidence type="ECO:0000256" key="1">
    <source>
        <dbReference type="SAM" id="MobiDB-lite"/>
    </source>
</evidence>
<proteinExistence type="predicted"/>
<name>A0A9P4GYH2_9PLEO</name>
<dbReference type="EMBL" id="ML978324">
    <property type="protein sequence ID" value="KAF2023797.1"/>
    <property type="molecule type" value="Genomic_DNA"/>
</dbReference>
<sequence length="253" mass="27144">MAATSFASAAAGSSPNPPAKSSYPALATAWPWTAHNARFAKASRPHVFGIRGREMSNGPTSDSVQNHIFRFCSVGRRAGRYPASTTSASSFAELGLLAAGTRKCFQYAILQQRVTIYVDEFGDTSTEPNAGPSRHSMATSTPALPRAASTPDSLDIPRVLPSPLSLSKDNDIALLALPLWAVAARFLYGHGHGHVHGHGHHHRGHLSGWSRHDDGANNSRSCPPPGIRVGCGRICRMLSFDIVQASIYRRLAR</sequence>